<dbReference type="PRINTS" id="PR00032">
    <property type="entry name" value="HTHARAC"/>
</dbReference>
<dbReference type="EMBL" id="CP063845">
    <property type="protein sequence ID" value="UFP95179.1"/>
    <property type="molecule type" value="Genomic_DNA"/>
</dbReference>
<evidence type="ECO:0000259" key="4">
    <source>
        <dbReference type="PROSITE" id="PS01124"/>
    </source>
</evidence>
<accession>A0ABY3PNI9</accession>
<organism evidence="5 6">
    <name type="scientific">Gloeobacter morelensis MG652769</name>
    <dbReference type="NCBI Taxonomy" id="2781736"/>
    <lineage>
        <taxon>Bacteria</taxon>
        <taxon>Bacillati</taxon>
        <taxon>Cyanobacteriota</taxon>
        <taxon>Cyanophyceae</taxon>
        <taxon>Gloeobacterales</taxon>
        <taxon>Gloeobacteraceae</taxon>
        <taxon>Gloeobacter</taxon>
        <taxon>Gloeobacter morelensis</taxon>
    </lineage>
</organism>
<keyword evidence="3" id="KW-0804">Transcription</keyword>
<dbReference type="PANTHER" id="PTHR47894:SF1">
    <property type="entry name" value="HTH-TYPE TRANSCRIPTIONAL REGULATOR VQSM"/>
    <property type="match status" value="1"/>
</dbReference>
<proteinExistence type="predicted"/>
<evidence type="ECO:0000313" key="6">
    <source>
        <dbReference type="Proteomes" id="UP001054846"/>
    </source>
</evidence>
<protein>
    <submittedName>
        <fullName evidence="5">AraC family transcriptional regulator ligand-binding domain-containing protein</fullName>
    </submittedName>
</protein>
<dbReference type="InterPro" id="IPR032687">
    <property type="entry name" value="AraC-type_N"/>
</dbReference>
<feature type="domain" description="HTH araC/xylS-type" evidence="4">
    <location>
        <begin position="247"/>
        <end position="344"/>
    </location>
</feature>
<keyword evidence="2" id="KW-0238">DNA-binding</keyword>
<evidence type="ECO:0000256" key="2">
    <source>
        <dbReference type="ARBA" id="ARBA00023125"/>
    </source>
</evidence>
<dbReference type="InterPro" id="IPR009057">
    <property type="entry name" value="Homeodomain-like_sf"/>
</dbReference>
<reference evidence="5 6" key="1">
    <citation type="journal article" date="2021" name="Genome Biol. Evol.">
        <title>Complete Genome Sequencing of a Novel Gloeobacter Species from a Waterfall Cave in Mexico.</title>
        <authorList>
            <person name="Saw J.H."/>
            <person name="Cardona T."/>
            <person name="Montejano G."/>
        </authorList>
    </citation>
    <scope>NUCLEOTIDE SEQUENCE [LARGE SCALE GENOMIC DNA]</scope>
    <source>
        <strain evidence="5">MG652769</strain>
    </source>
</reference>
<dbReference type="InterPro" id="IPR020449">
    <property type="entry name" value="Tscrpt_reg_AraC-type_HTH"/>
</dbReference>
<sequence length="354" mass="39293">MNMRTFSQRDLALRMTYPGFVFRALSKEGHDLKRLLANTGLTEEVLSDPEFQTGLPPLRRFFLNAIEQTGEPHLGIRLAQQFEANFIGLPAYASMNASTFKDALAVLSRFFFLAFPAIEFTSPDKNAEVQPGEFAIRLRPKLPLGDISYFASVSALVACEGLCKAILRTPKAALRGEMSISQPEGWAHVEEQIGFPIRFQAPDIRLFLADVLLTRALPGADPLNHPRLLALCEQVAERARVETTPFSEVTSFLQEGQNLALPISQVAAALGYSERSLRRHLERSGTTFRKLTSEIREQRARGMLANTAIPIKTIAHDLGFDTPSNFARSFKRWAGTSPSAFRLARSAKDISGQN</sequence>
<keyword evidence="6" id="KW-1185">Reference proteome</keyword>
<evidence type="ECO:0000256" key="3">
    <source>
        <dbReference type="ARBA" id="ARBA00023163"/>
    </source>
</evidence>
<keyword evidence="1" id="KW-0805">Transcription regulation</keyword>
<name>A0ABY3PNI9_9CYAN</name>
<evidence type="ECO:0000256" key="1">
    <source>
        <dbReference type="ARBA" id="ARBA00023015"/>
    </source>
</evidence>
<dbReference type="SUPFAM" id="SSF46689">
    <property type="entry name" value="Homeodomain-like"/>
    <property type="match status" value="1"/>
</dbReference>
<dbReference type="RefSeq" id="WP_230842385.1">
    <property type="nucleotide sequence ID" value="NZ_CP063845.1"/>
</dbReference>
<dbReference type="Gene3D" id="1.10.10.60">
    <property type="entry name" value="Homeodomain-like"/>
    <property type="match status" value="1"/>
</dbReference>
<dbReference type="InterPro" id="IPR018060">
    <property type="entry name" value="HTH_AraC"/>
</dbReference>
<dbReference type="Pfam" id="PF12833">
    <property type="entry name" value="HTH_18"/>
    <property type="match status" value="1"/>
</dbReference>
<dbReference type="PANTHER" id="PTHR47894">
    <property type="entry name" value="HTH-TYPE TRANSCRIPTIONAL REGULATOR GADX"/>
    <property type="match status" value="1"/>
</dbReference>
<dbReference type="Proteomes" id="UP001054846">
    <property type="component" value="Chromosome"/>
</dbReference>
<dbReference type="Pfam" id="PF12625">
    <property type="entry name" value="Arabinose_bd"/>
    <property type="match status" value="1"/>
</dbReference>
<dbReference type="SMART" id="SM00342">
    <property type="entry name" value="HTH_ARAC"/>
    <property type="match status" value="1"/>
</dbReference>
<evidence type="ECO:0000313" key="5">
    <source>
        <dbReference type="EMBL" id="UFP95179.1"/>
    </source>
</evidence>
<dbReference type="PROSITE" id="PS01124">
    <property type="entry name" value="HTH_ARAC_FAMILY_2"/>
    <property type="match status" value="1"/>
</dbReference>
<gene>
    <name evidence="5" type="ORF">ISF26_02700</name>
</gene>